<keyword evidence="7" id="KW-0812">Transmembrane</keyword>
<name>A0ABW0VWB0_9BACL</name>
<dbReference type="Gene3D" id="3.30.450.20">
    <property type="entry name" value="PAS domain"/>
    <property type="match status" value="2"/>
</dbReference>
<dbReference type="Gene3D" id="1.10.287.950">
    <property type="entry name" value="Methyl-accepting chemotaxis protein"/>
    <property type="match status" value="1"/>
</dbReference>
<feature type="domain" description="Methyl-accepting transducer" evidence="8">
    <location>
        <begin position="429"/>
        <end position="679"/>
    </location>
</feature>
<dbReference type="RefSeq" id="WP_379188702.1">
    <property type="nucleotide sequence ID" value="NZ_JBHSOW010000045.1"/>
</dbReference>
<reference evidence="11" key="1">
    <citation type="journal article" date="2019" name="Int. J. Syst. Evol. Microbiol.">
        <title>The Global Catalogue of Microorganisms (GCM) 10K type strain sequencing project: providing services to taxonomists for standard genome sequencing and annotation.</title>
        <authorList>
            <consortium name="The Broad Institute Genomics Platform"/>
            <consortium name="The Broad Institute Genome Sequencing Center for Infectious Disease"/>
            <person name="Wu L."/>
            <person name="Ma J."/>
        </authorList>
    </citation>
    <scope>NUCLEOTIDE SEQUENCE [LARGE SCALE GENOMIC DNA]</scope>
    <source>
        <strain evidence="11">CGMCC 1.3240</strain>
    </source>
</reference>
<gene>
    <name evidence="10" type="ORF">ACFPYJ_13655</name>
</gene>
<accession>A0ABW0VWB0</accession>
<sequence length="715" mass="77304">MNSNKKTEEKMKAASGQNSKNVKSLYSSSVNTIGGVKFQNPIKSVGLKLFLIIFSAILVCVLVVGLFSYSTSKSIIKEKVSQSDTVAISQSQGKLDLMFANYEALTMQILLDKNVQENLQKYQQITDDYGKFDTLKKLSDTIQTYILGNSSIVGAAVIPISGSDNSVSVGVTSIYTLDAQKSDWMKTIVSGEGRVAWLPSKTKGYSGNAAEATVALGRVMKNTATNEGNFIILIEVNLKEIGKQLSDLNLGTGSDLSIVDDKNKIIFSTTPDMTDKDSFIKLSADKKAPKKDSFETEKKDGNQILAMYSQFNSMNWKLLGTVPVNELVKDAAPIRNITWIFSAIAALLAIGIGLLVIRMVAIPLISLRNLMNEGQQGNLSVRSSVNKKDEIGQLSQSFNQMMAQITALVTQTNQSAQDVLNTAGELSEASKKTAISAKEIAVATEEIASGASSLAVEADKGSDLTSEIGHQMQQVMSANQEMGDAASEVERASLQGTAYMNSLIEKTGLTEEMTRSMVEKVDRLKESTRSIRKILDVLNNMTKQTNILSLNATIEAARAGAAGKGFMVVADEIRKLADQSRQSIDVVGQITDTIQKEIDETVNVLSNAYPIFQEQISSVKEANQIFLTVQSQMGDFVGRLSTVTNSISGLERSQVVLSEAMSNVSAVAEESSATSEEVASLSNEQTSISEGLVRLSDKLESVSNGLKETLSRFRT</sequence>
<comment type="similarity">
    <text evidence="5">Belongs to the methyl-accepting chemotaxis (MCP) protein family.</text>
</comment>
<dbReference type="CDD" id="cd06225">
    <property type="entry name" value="HAMP"/>
    <property type="match status" value="1"/>
</dbReference>
<feature type="domain" description="HAMP" evidence="9">
    <location>
        <begin position="358"/>
        <end position="410"/>
    </location>
</feature>
<dbReference type="PROSITE" id="PS50111">
    <property type="entry name" value="CHEMOTAXIS_TRANSDUC_2"/>
    <property type="match status" value="1"/>
</dbReference>
<comment type="subcellular location">
    <subcellularLocation>
        <location evidence="1">Cell membrane</location>
    </subcellularLocation>
</comment>
<dbReference type="EMBL" id="JBHSOW010000045">
    <property type="protein sequence ID" value="MFC5650151.1"/>
    <property type="molecule type" value="Genomic_DNA"/>
</dbReference>
<dbReference type="SMART" id="SM00283">
    <property type="entry name" value="MA"/>
    <property type="match status" value="1"/>
</dbReference>
<feature type="transmembrane region" description="Helical" evidence="7">
    <location>
        <begin position="49"/>
        <end position="69"/>
    </location>
</feature>
<evidence type="ECO:0000256" key="3">
    <source>
        <dbReference type="ARBA" id="ARBA00023136"/>
    </source>
</evidence>
<keyword evidence="11" id="KW-1185">Reference proteome</keyword>
<proteinExistence type="inferred from homology"/>
<keyword evidence="3 7" id="KW-0472">Membrane</keyword>
<dbReference type="PANTHER" id="PTHR32089">
    <property type="entry name" value="METHYL-ACCEPTING CHEMOTAXIS PROTEIN MCPB"/>
    <property type="match status" value="1"/>
</dbReference>
<organism evidence="10 11">
    <name type="scientific">Paenibacillus solisilvae</name>
    <dbReference type="NCBI Taxonomy" id="2486751"/>
    <lineage>
        <taxon>Bacteria</taxon>
        <taxon>Bacillati</taxon>
        <taxon>Bacillota</taxon>
        <taxon>Bacilli</taxon>
        <taxon>Bacillales</taxon>
        <taxon>Paenibacillaceae</taxon>
        <taxon>Paenibacillus</taxon>
    </lineage>
</organism>
<dbReference type="Proteomes" id="UP001596047">
    <property type="component" value="Unassembled WGS sequence"/>
</dbReference>
<evidence type="ECO:0000256" key="6">
    <source>
        <dbReference type="PROSITE-ProRule" id="PRU00284"/>
    </source>
</evidence>
<evidence type="ECO:0000313" key="11">
    <source>
        <dbReference type="Proteomes" id="UP001596047"/>
    </source>
</evidence>
<keyword evidence="7" id="KW-1133">Transmembrane helix</keyword>
<evidence type="ECO:0000256" key="4">
    <source>
        <dbReference type="ARBA" id="ARBA00023224"/>
    </source>
</evidence>
<dbReference type="InterPro" id="IPR004089">
    <property type="entry name" value="MCPsignal_dom"/>
</dbReference>
<evidence type="ECO:0000256" key="2">
    <source>
        <dbReference type="ARBA" id="ARBA00022475"/>
    </source>
</evidence>
<evidence type="ECO:0000256" key="5">
    <source>
        <dbReference type="ARBA" id="ARBA00029447"/>
    </source>
</evidence>
<protein>
    <submittedName>
        <fullName evidence="10">Methyl-accepting chemotaxis protein</fullName>
    </submittedName>
</protein>
<dbReference type="Pfam" id="PF00015">
    <property type="entry name" value="MCPsignal"/>
    <property type="match status" value="1"/>
</dbReference>
<evidence type="ECO:0000259" key="9">
    <source>
        <dbReference type="PROSITE" id="PS50885"/>
    </source>
</evidence>
<dbReference type="Gene3D" id="6.10.340.10">
    <property type="match status" value="1"/>
</dbReference>
<dbReference type="Pfam" id="PF00672">
    <property type="entry name" value="HAMP"/>
    <property type="match status" value="1"/>
</dbReference>
<evidence type="ECO:0000256" key="7">
    <source>
        <dbReference type="SAM" id="Phobius"/>
    </source>
</evidence>
<evidence type="ECO:0000256" key="1">
    <source>
        <dbReference type="ARBA" id="ARBA00004236"/>
    </source>
</evidence>
<keyword evidence="4 6" id="KW-0807">Transducer</keyword>
<dbReference type="InterPro" id="IPR003660">
    <property type="entry name" value="HAMP_dom"/>
</dbReference>
<comment type="caution">
    <text evidence="10">The sequence shown here is derived from an EMBL/GenBank/DDBJ whole genome shotgun (WGS) entry which is preliminary data.</text>
</comment>
<dbReference type="PANTHER" id="PTHR32089:SF112">
    <property type="entry name" value="LYSOZYME-LIKE PROTEIN-RELATED"/>
    <property type="match status" value="1"/>
</dbReference>
<dbReference type="PROSITE" id="PS50885">
    <property type="entry name" value="HAMP"/>
    <property type="match status" value="1"/>
</dbReference>
<dbReference type="SMART" id="SM00304">
    <property type="entry name" value="HAMP"/>
    <property type="match status" value="1"/>
</dbReference>
<feature type="transmembrane region" description="Helical" evidence="7">
    <location>
        <begin position="339"/>
        <end position="361"/>
    </location>
</feature>
<keyword evidence="2" id="KW-1003">Cell membrane</keyword>
<dbReference type="SUPFAM" id="SSF58104">
    <property type="entry name" value="Methyl-accepting chemotaxis protein (MCP) signaling domain"/>
    <property type="match status" value="1"/>
</dbReference>
<evidence type="ECO:0000259" key="8">
    <source>
        <dbReference type="PROSITE" id="PS50111"/>
    </source>
</evidence>
<evidence type="ECO:0000313" key="10">
    <source>
        <dbReference type="EMBL" id="MFC5650151.1"/>
    </source>
</evidence>